<gene>
    <name evidence="2" type="ORF">KJP28_14250</name>
</gene>
<dbReference type="PANTHER" id="PTHR35562">
    <property type="entry name" value="DNA ENDONUCLEASE SMRA-RELATED"/>
    <property type="match status" value="1"/>
</dbReference>
<dbReference type="PANTHER" id="PTHR35562:SF2">
    <property type="entry name" value="DNA ENDONUCLEASE SMRA-RELATED"/>
    <property type="match status" value="1"/>
</dbReference>
<reference evidence="2 3" key="1">
    <citation type="submission" date="2021-05" db="EMBL/GenBank/DDBJ databases">
        <title>Culturable bacteria isolated from Daya Bay.</title>
        <authorList>
            <person name="Zheng W."/>
            <person name="Yu S."/>
            <person name="Huang Y."/>
        </authorList>
    </citation>
    <scope>NUCLEOTIDE SEQUENCE [LARGE SCALE GENOMIC DNA]</scope>
    <source>
        <strain evidence="2 3">DP4N28-5</strain>
    </source>
</reference>
<dbReference type="PROSITE" id="PS50828">
    <property type="entry name" value="SMR"/>
    <property type="match status" value="1"/>
</dbReference>
<dbReference type="Proteomes" id="UP000756530">
    <property type="component" value="Unassembled WGS sequence"/>
</dbReference>
<feature type="domain" description="Smr" evidence="1">
    <location>
        <begin position="102"/>
        <end position="192"/>
    </location>
</feature>
<dbReference type="EMBL" id="JAHUZE010000003">
    <property type="protein sequence ID" value="MBV7380089.1"/>
    <property type="molecule type" value="Genomic_DNA"/>
</dbReference>
<evidence type="ECO:0000259" key="1">
    <source>
        <dbReference type="PROSITE" id="PS50828"/>
    </source>
</evidence>
<proteinExistence type="predicted"/>
<comment type="caution">
    <text evidence="2">The sequence shown here is derived from an EMBL/GenBank/DDBJ whole genome shotgun (WGS) entry which is preliminary data.</text>
</comment>
<accession>A0ABS6T4C2</accession>
<evidence type="ECO:0000313" key="3">
    <source>
        <dbReference type="Proteomes" id="UP000756530"/>
    </source>
</evidence>
<keyword evidence="3" id="KW-1185">Reference proteome</keyword>
<protein>
    <submittedName>
        <fullName evidence="2">Smr/MutS family protein</fullName>
    </submittedName>
</protein>
<name>A0ABS6T4C2_9RHOB</name>
<evidence type="ECO:0000313" key="2">
    <source>
        <dbReference type="EMBL" id="MBV7380089.1"/>
    </source>
</evidence>
<sequence>MARRTPRNLSDEERALWEKVVQDATPLHPTQPATESAEKALIQPITVTSSPRFRIGQKAKVAPPAHDTAAPINEQVAAQPVVMDRKRFQRMKRGQMKPEARIDLHGMTLAQAHPALIGFILEAVADGRRFVLVITGKGKPRHDTGPIPERHGALRHQVPHWLRTPPLRPHVLQYTEAHAKHGGMGAYYVYLRRQR</sequence>
<dbReference type="Pfam" id="PF01713">
    <property type="entry name" value="Smr"/>
    <property type="match status" value="1"/>
</dbReference>
<dbReference type="InterPro" id="IPR002625">
    <property type="entry name" value="Smr_dom"/>
</dbReference>
<dbReference type="RefSeq" id="WP_218393281.1">
    <property type="nucleotide sequence ID" value="NZ_JAHUZE010000003.1"/>
</dbReference>
<organism evidence="2 3">
    <name type="scientific">Maritimibacter dapengensis</name>
    <dbReference type="NCBI Taxonomy" id="2836868"/>
    <lineage>
        <taxon>Bacteria</taxon>
        <taxon>Pseudomonadati</taxon>
        <taxon>Pseudomonadota</taxon>
        <taxon>Alphaproteobacteria</taxon>
        <taxon>Rhodobacterales</taxon>
        <taxon>Roseobacteraceae</taxon>
        <taxon>Maritimibacter</taxon>
    </lineage>
</organism>